<dbReference type="Gene3D" id="2.40.160.20">
    <property type="match status" value="1"/>
</dbReference>
<dbReference type="RefSeq" id="WP_305157737.1">
    <property type="nucleotide sequence ID" value="NZ_JAUUUQ010000031.1"/>
</dbReference>
<feature type="chain" id="PRO_5043958966" description="DUF3570 domain-containing protein" evidence="1">
    <location>
        <begin position="21"/>
        <end position="363"/>
    </location>
</feature>
<gene>
    <name evidence="2" type="ORF">Q8G51_04815</name>
</gene>
<proteinExistence type="predicted"/>
<protein>
    <recommendedName>
        <fullName evidence="4">DUF3570 domain-containing protein</fullName>
    </recommendedName>
</protein>
<evidence type="ECO:0008006" key="4">
    <source>
        <dbReference type="Google" id="ProtNLM"/>
    </source>
</evidence>
<reference evidence="2" key="1">
    <citation type="submission" date="2023-07" db="EMBL/GenBank/DDBJ databases">
        <title>Dynamics of blaOXA-23 gene transmission in Acinetobacter spp. from contaminated veterinary surfaces.</title>
        <authorList>
            <person name="Moreira Da Silva J."/>
            <person name="Menezes J."/>
            <person name="Fernandes L."/>
            <person name="Marques C."/>
            <person name="Amaral A."/>
            <person name="Timofte D."/>
            <person name="Pomba C."/>
        </authorList>
    </citation>
    <scope>NUCLEOTIDE SEQUENCE</scope>
    <source>
        <strain evidence="2">CMVB11Z4A1</strain>
    </source>
</reference>
<sequence>MKYAFTTLGLGLLSSFTAWAAPNDLYLQANSFTQTETALSIGIDAVNDTIDVFDIRESEGVSEGAGDYIGAHVHLMHEFSPTWGLEASYQYREIDYAQDTNTISSPLLAVRYTPDFNLNKNDTVTFRLSTWGNFSDEIKKSTPTQIQNRTLEQITVQDAQDWQLQLDSIFSRKIDHMNMVNLFTTLGYSKVKVDQLNIQGQKDGCLMDLQIQSNNQYTGQLSQPCTIDDLIVKELNAAGDANEFGIDIQKDLNYDAFYAGFGGSWNWRYRNFESQLAYQYQRLWRKDIDDRISNFGAAPIKDNHSVGLKLNYDFSPQVRGFIKGEMYQHNLIGYIPFLYNGVTASRLDKKYGLASVGITLHNF</sequence>
<name>A0AAW8ARC7_ACILW</name>
<keyword evidence="1" id="KW-0732">Signal</keyword>
<evidence type="ECO:0000313" key="2">
    <source>
        <dbReference type="EMBL" id="MDP1447159.1"/>
    </source>
</evidence>
<dbReference type="EMBL" id="JAUUUS010000031">
    <property type="protein sequence ID" value="MDP1447159.1"/>
    <property type="molecule type" value="Genomic_DNA"/>
</dbReference>
<accession>A0AAW8ARC7</accession>
<dbReference type="Proteomes" id="UP001242129">
    <property type="component" value="Unassembled WGS sequence"/>
</dbReference>
<organism evidence="2 3">
    <name type="scientific">Acinetobacter lwoffii</name>
    <dbReference type="NCBI Taxonomy" id="28090"/>
    <lineage>
        <taxon>Bacteria</taxon>
        <taxon>Pseudomonadati</taxon>
        <taxon>Pseudomonadota</taxon>
        <taxon>Gammaproteobacteria</taxon>
        <taxon>Moraxellales</taxon>
        <taxon>Moraxellaceae</taxon>
        <taxon>Acinetobacter</taxon>
    </lineage>
</organism>
<dbReference type="AlphaFoldDB" id="A0AAW8ARC7"/>
<evidence type="ECO:0000256" key="1">
    <source>
        <dbReference type="SAM" id="SignalP"/>
    </source>
</evidence>
<comment type="caution">
    <text evidence="2">The sequence shown here is derived from an EMBL/GenBank/DDBJ whole genome shotgun (WGS) entry which is preliminary data.</text>
</comment>
<evidence type="ECO:0000313" key="3">
    <source>
        <dbReference type="Proteomes" id="UP001242129"/>
    </source>
</evidence>
<feature type="signal peptide" evidence="1">
    <location>
        <begin position="1"/>
        <end position="20"/>
    </location>
</feature>